<dbReference type="PANTHER" id="PTHR10622:SF10">
    <property type="entry name" value="HET DOMAIN-CONTAINING PROTEIN"/>
    <property type="match status" value="1"/>
</dbReference>
<dbReference type="PANTHER" id="PTHR10622">
    <property type="entry name" value="HET DOMAIN-CONTAINING PROTEIN"/>
    <property type="match status" value="1"/>
</dbReference>
<name>A0AAV9H168_9PEZI</name>
<feature type="region of interest" description="Disordered" evidence="1">
    <location>
        <begin position="763"/>
        <end position="786"/>
    </location>
</feature>
<protein>
    <submittedName>
        <fullName evidence="3">Heterokaryon incompatibility protein-domain-containing protein</fullName>
    </submittedName>
</protein>
<reference evidence="3" key="1">
    <citation type="journal article" date="2023" name="Mol. Phylogenet. Evol.">
        <title>Genome-scale phylogeny and comparative genomics of the fungal order Sordariales.</title>
        <authorList>
            <person name="Hensen N."/>
            <person name="Bonometti L."/>
            <person name="Westerberg I."/>
            <person name="Brannstrom I.O."/>
            <person name="Guillou S."/>
            <person name="Cros-Aarteil S."/>
            <person name="Calhoun S."/>
            <person name="Haridas S."/>
            <person name="Kuo A."/>
            <person name="Mondo S."/>
            <person name="Pangilinan J."/>
            <person name="Riley R."/>
            <person name="LaButti K."/>
            <person name="Andreopoulos B."/>
            <person name="Lipzen A."/>
            <person name="Chen C."/>
            <person name="Yan M."/>
            <person name="Daum C."/>
            <person name="Ng V."/>
            <person name="Clum A."/>
            <person name="Steindorff A."/>
            <person name="Ohm R.A."/>
            <person name="Martin F."/>
            <person name="Silar P."/>
            <person name="Natvig D.O."/>
            <person name="Lalanne C."/>
            <person name="Gautier V."/>
            <person name="Ament-Velasquez S.L."/>
            <person name="Kruys A."/>
            <person name="Hutchinson M.I."/>
            <person name="Powell A.J."/>
            <person name="Barry K."/>
            <person name="Miller A.N."/>
            <person name="Grigoriev I.V."/>
            <person name="Debuchy R."/>
            <person name="Gladieux P."/>
            <person name="Hiltunen Thoren M."/>
            <person name="Johannesson H."/>
        </authorList>
    </citation>
    <scope>NUCLEOTIDE SEQUENCE</scope>
    <source>
        <strain evidence="3">PSN243</strain>
    </source>
</reference>
<dbReference type="InterPro" id="IPR010730">
    <property type="entry name" value="HET"/>
</dbReference>
<proteinExistence type="predicted"/>
<dbReference type="EMBL" id="MU865917">
    <property type="protein sequence ID" value="KAK4454481.1"/>
    <property type="molecule type" value="Genomic_DNA"/>
</dbReference>
<dbReference type="Pfam" id="PF06985">
    <property type="entry name" value="HET"/>
    <property type="match status" value="1"/>
</dbReference>
<keyword evidence="4" id="KW-1185">Reference proteome</keyword>
<reference evidence="3" key="2">
    <citation type="submission" date="2023-05" db="EMBL/GenBank/DDBJ databases">
        <authorList>
            <consortium name="Lawrence Berkeley National Laboratory"/>
            <person name="Steindorff A."/>
            <person name="Hensen N."/>
            <person name="Bonometti L."/>
            <person name="Westerberg I."/>
            <person name="Brannstrom I.O."/>
            <person name="Guillou S."/>
            <person name="Cros-Aarteil S."/>
            <person name="Calhoun S."/>
            <person name="Haridas S."/>
            <person name="Kuo A."/>
            <person name="Mondo S."/>
            <person name="Pangilinan J."/>
            <person name="Riley R."/>
            <person name="Labutti K."/>
            <person name="Andreopoulos B."/>
            <person name="Lipzen A."/>
            <person name="Chen C."/>
            <person name="Yanf M."/>
            <person name="Daum C."/>
            <person name="Ng V."/>
            <person name="Clum A."/>
            <person name="Ohm R."/>
            <person name="Martin F."/>
            <person name="Silar P."/>
            <person name="Natvig D."/>
            <person name="Lalanne C."/>
            <person name="Gautier V."/>
            <person name="Ament-Velasquez S.L."/>
            <person name="Kruys A."/>
            <person name="Hutchinson M.I."/>
            <person name="Powell A.J."/>
            <person name="Barry K."/>
            <person name="Miller A.N."/>
            <person name="Grigoriev I.V."/>
            <person name="Debuchy R."/>
            <person name="Gladieux P."/>
            <person name="Thoren M.H."/>
            <person name="Johannesson H."/>
        </authorList>
    </citation>
    <scope>NUCLEOTIDE SEQUENCE</scope>
    <source>
        <strain evidence="3">PSN243</strain>
    </source>
</reference>
<evidence type="ECO:0000259" key="2">
    <source>
        <dbReference type="Pfam" id="PF06985"/>
    </source>
</evidence>
<gene>
    <name evidence="3" type="ORF">QBC34DRAFT_393512</name>
</gene>
<feature type="domain" description="Heterokaryon incompatibility" evidence="2">
    <location>
        <begin position="23"/>
        <end position="115"/>
    </location>
</feature>
<organism evidence="3 4">
    <name type="scientific">Podospora aff. communis PSN243</name>
    <dbReference type="NCBI Taxonomy" id="3040156"/>
    <lineage>
        <taxon>Eukaryota</taxon>
        <taxon>Fungi</taxon>
        <taxon>Dikarya</taxon>
        <taxon>Ascomycota</taxon>
        <taxon>Pezizomycotina</taxon>
        <taxon>Sordariomycetes</taxon>
        <taxon>Sordariomycetidae</taxon>
        <taxon>Sordariales</taxon>
        <taxon>Podosporaceae</taxon>
        <taxon>Podospora</taxon>
    </lineage>
</organism>
<feature type="region of interest" description="Disordered" evidence="1">
    <location>
        <begin position="652"/>
        <end position="676"/>
    </location>
</feature>
<evidence type="ECO:0000313" key="4">
    <source>
        <dbReference type="Proteomes" id="UP001321760"/>
    </source>
</evidence>
<evidence type="ECO:0000256" key="1">
    <source>
        <dbReference type="SAM" id="MobiDB-lite"/>
    </source>
</evidence>
<dbReference type="Proteomes" id="UP001321760">
    <property type="component" value="Unassembled WGS sequence"/>
</dbReference>
<evidence type="ECO:0000313" key="3">
    <source>
        <dbReference type="EMBL" id="KAK4454481.1"/>
    </source>
</evidence>
<comment type="caution">
    <text evidence="3">The sequence shown here is derived from an EMBL/GenBank/DDBJ whole genome shotgun (WGS) entry which is preliminary data.</text>
</comment>
<sequence length="786" mass="89006">MRLIDVHTYRLHEFFGSRIPQKYAILSHTWGDEEVTFQDLQADTGASWRRKKGYAKIKYTCREAKAQGLDWAWIDTCCIDKASSSELSEAINSMYAWYAKSTVCFAYLEDVLDDTDNTHTVVTIIPALNASRWFSRGWTLQELIAPPLVLFYSAGWISLGNRRDHALLLDFTGIPRPVLTHTGQADLDSYSVAQRMSWASRRQTTREEDMAYCLMGIFGINMPLLYGEGMGAFQRLQEEIIKQTDDHSLLCWTVDRSDPTAWSLGGALAPSPRNFLAYPNVVVAHGGVGEPSSMTNRGLHIDAPLVPLAFSDTCSLHNYSTTGIYNLRGLGCRLFQLVLNCVADRAGQSNRVVLWVLKKDSAQETDGRQFHRVLVPGMVLYEGSHNTQVGVDPIRMFRVRNNDFRRIYVSTRSECLSPLSSPCIHFHGIPLSHSQWSWGESFPSRTEPLWAERWCLLSHPEIPDTQYQQPGPACQRRYRFISDENLLGSFHHPDQLGPAKVELWRSPLFADTPPPSRRFRRQGLHFFTVVGDPTWDEYPLLIWGAGSPSGLICWLAPHHQPYSNAPLWYGHGHREFFVNSLMPPVLFPNSQTGAVFLIEAKCGHRIINIVMYLESDQTRERYVNNNHSQPTDSPGDRATRCLLIFRQFSMSSPPAESTAEDGPWSGGPLSWEDPGRRPWNVDLDMHSADDMAEPVAEMPPGNVKSDREGFTYMPFELMDRGRREVSAGDKSGRGGKLEWCKVFAFDNESDTLTLQGLMTYYDEGVKGDGSAEKTQPIARPPRRERR</sequence>
<dbReference type="AlphaFoldDB" id="A0AAV9H168"/>
<accession>A0AAV9H168</accession>